<gene>
    <name evidence="2" type="ORF">MUK42_05779</name>
</gene>
<proteinExistence type="predicted"/>
<keyword evidence="1" id="KW-0472">Membrane</keyword>
<evidence type="ECO:0000313" key="3">
    <source>
        <dbReference type="Proteomes" id="UP001055439"/>
    </source>
</evidence>
<keyword evidence="1" id="KW-1133">Transmembrane helix</keyword>
<keyword evidence="1" id="KW-0812">Transmembrane</keyword>
<name>A0A9E7JFB8_9LILI</name>
<evidence type="ECO:0000256" key="1">
    <source>
        <dbReference type="SAM" id="Phobius"/>
    </source>
</evidence>
<feature type="transmembrane region" description="Helical" evidence="1">
    <location>
        <begin position="39"/>
        <end position="59"/>
    </location>
</feature>
<accession>A0A9E7JFB8</accession>
<reference evidence="2" key="1">
    <citation type="submission" date="2022-05" db="EMBL/GenBank/DDBJ databases">
        <title>The Musa troglodytarum L. genome provides insights into the mechanism of non-climacteric behaviour and enrichment of carotenoids.</title>
        <authorList>
            <person name="Wang J."/>
        </authorList>
    </citation>
    <scope>NUCLEOTIDE SEQUENCE</scope>
    <source>
        <tissue evidence="2">Leaf</tissue>
    </source>
</reference>
<protein>
    <submittedName>
        <fullName evidence="2">Uncharacterized protein</fullName>
    </submittedName>
</protein>
<sequence>MAAQRTHGLLHRITESWRDKGKELENEEFTSLSQMASKLSVLIVGLLVLSLVILATSTVQI</sequence>
<dbReference type="EMBL" id="CP097503">
    <property type="protein sequence ID" value="URD79033.1"/>
    <property type="molecule type" value="Genomic_DNA"/>
</dbReference>
<dbReference type="Proteomes" id="UP001055439">
    <property type="component" value="Chromosome 10"/>
</dbReference>
<keyword evidence="3" id="KW-1185">Reference proteome</keyword>
<evidence type="ECO:0000313" key="2">
    <source>
        <dbReference type="EMBL" id="URD79033.1"/>
    </source>
</evidence>
<dbReference type="AlphaFoldDB" id="A0A9E7JFB8"/>
<organism evidence="2 3">
    <name type="scientific">Musa troglodytarum</name>
    <name type="common">fe'i banana</name>
    <dbReference type="NCBI Taxonomy" id="320322"/>
    <lineage>
        <taxon>Eukaryota</taxon>
        <taxon>Viridiplantae</taxon>
        <taxon>Streptophyta</taxon>
        <taxon>Embryophyta</taxon>
        <taxon>Tracheophyta</taxon>
        <taxon>Spermatophyta</taxon>
        <taxon>Magnoliopsida</taxon>
        <taxon>Liliopsida</taxon>
        <taxon>Zingiberales</taxon>
        <taxon>Musaceae</taxon>
        <taxon>Musa</taxon>
    </lineage>
</organism>